<comment type="caution">
    <text evidence="1">The sequence shown here is derived from an EMBL/GenBank/DDBJ whole genome shotgun (WGS) entry which is preliminary data.</text>
</comment>
<proteinExistence type="predicted"/>
<dbReference type="InterPro" id="IPR018741">
    <property type="entry name" value="DUF2288"/>
</dbReference>
<gene>
    <name evidence="1" type="ORF">LZG35_04415</name>
</gene>
<dbReference type="AlphaFoldDB" id="A0A9Q3ZBQ3"/>
<dbReference type="EMBL" id="JAJVKT010000004">
    <property type="protein sequence ID" value="MCE7507868.1"/>
    <property type="molecule type" value="Genomic_DNA"/>
</dbReference>
<evidence type="ECO:0000313" key="1">
    <source>
        <dbReference type="EMBL" id="MCE7507868.1"/>
    </source>
</evidence>
<dbReference type="Pfam" id="PF10052">
    <property type="entry name" value="DUF2288"/>
    <property type="match status" value="1"/>
</dbReference>
<sequence>MTEPSPGQVLREKLNQETAPIRWSELQPFFARGQVVAVAAHLDLIDVAAAFAEDQAAQIAAWRHSGEVDLVQDEQARDWFAADQELWTLVVKPWVLVQPIPLH</sequence>
<dbReference type="GeneID" id="94687361"/>
<dbReference type="KEGG" id="axe:P40_13705"/>
<name>A0A9Q3ZBQ3_9GAMM</name>
<dbReference type="Proteomes" id="UP001107961">
    <property type="component" value="Unassembled WGS sequence"/>
</dbReference>
<keyword evidence="2" id="KW-1185">Reference proteome</keyword>
<evidence type="ECO:0000313" key="2">
    <source>
        <dbReference type="Proteomes" id="UP001107961"/>
    </source>
</evidence>
<protein>
    <submittedName>
        <fullName evidence="1">DUF2288 domain-containing protein</fullName>
    </submittedName>
</protein>
<reference evidence="1" key="1">
    <citation type="submission" date="2022-01" db="EMBL/GenBank/DDBJ databases">
        <authorList>
            <person name="Karlyshev A.V."/>
            <person name="Jaspars M."/>
        </authorList>
    </citation>
    <scope>NUCLEOTIDE SEQUENCE</scope>
    <source>
        <strain evidence="1">AGSA3-2</strain>
    </source>
</reference>
<accession>A0A9Q3ZBQ3</accession>
<organism evidence="1 2">
    <name type="scientific">Alloalcanivorax xenomutans</name>
    <dbReference type="NCBI Taxonomy" id="1094342"/>
    <lineage>
        <taxon>Bacteria</taxon>
        <taxon>Pseudomonadati</taxon>
        <taxon>Pseudomonadota</taxon>
        <taxon>Gammaproteobacteria</taxon>
        <taxon>Oceanospirillales</taxon>
        <taxon>Alcanivoracaceae</taxon>
        <taxon>Alloalcanivorax</taxon>
    </lineage>
</organism>
<dbReference type="RefSeq" id="WP_022996462.1">
    <property type="nucleotide sequence ID" value="NZ_CBDDTQ010000005.1"/>
</dbReference>